<dbReference type="Proteomes" id="UP000751190">
    <property type="component" value="Unassembled WGS sequence"/>
</dbReference>
<evidence type="ECO:0008006" key="3">
    <source>
        <dbReference type="Google" id="ProtNLM"/>
    </source>
</evidence>
<dbReference type="AlphaFoldDB" id="A0A8J5XH41"/>
<reference evidence="1" key="1">
    <citation type="submission" date="2021-05" db="EMBL/GenBank/DDBJ databases">
        <title>The genome of the haptophyte Pavlova lutheri (Diacronema luteri, Pavlovales) - a model for lipid biosynthesis in eukaryotic algae.</title>
        <authorList>
            <person name="Hulatt C.J."/>
            <person name="Posewitz M.C."/>
        </authorList>
    </citation>
    <scope>NUCLEOTIDE SEQUENCE</scope>
    <source>
        <strain evidence="1">NIVA-4/92</strain>
    </source>
</reference>
<proteinExistence type="predicted"/>
<keyword evidence="2" id="KW-1185">Reference proteome</keyword>
<dbReference type="EMBL" id="JAGTXO010000018">
    <property type="protein sequence ID" value="KAG8462915.1"/>
    <property type="molecule type" value="Genomic_DNA"/>
</dbReference>
<dbReference type="OrthoDB" id="10254482at2759"/>
<gene>
    <name evidence="1" type="ORF">KFE25_001688</name>
</gene>
<dbReference type="InterPro" id="IPR029358">
    <property type="entry name" value="CFAP96"/>
</dbReference>
<evidence type="ECO:0000313" key="1">
    <source>
        <dbReference type="EMBL" id="KAG8462915.1"/>
    </source>
</evidence>
<evidence type="ECO:0000313" key="2">
    <source>
        <dbReference type="Proteomes" id="UP000751190"/>
    </source>
</evidence>
<organism evidence="1 2">
    <name type="scientific">Diacronema lutheri</name>
    <name type="common">Unicellular marine alga</name>
    <name type="synonym">Monochrysis lutheri</name>
    <dbReference type="NCBI Taxonomy" id="2081491"/>
    <lineage>
        <taxon>Eukaryota</taxon>
        <taxon>Haptista</taxon>
        <taxon>Haptophyta</taxon>
        <taxon>Pavlovophyceae</taxon>
        <taxon>Pavlovales</taxon>
        <taxon>Pavlovaceae</taxon>
        <taxon>Diacronema</taxon>
    </lineage>
</organism>
<name>A0A8J5XH41_DIALT</name>
<dbReference type="Pfam" id="PF15239">
    <property type="entry name" value="CFAP96-like"/>
    <property type="match status" value="1"/>
</dbReference>
<accession>A0A8J5XH41</accession>
<sequence length="258" mass="29678">MNNGLTTERAMLGVFSTTTYNTIGDAYGKKPKPDPRHLGRQLVMERPHRGLAGSTPSNALFDREFKSLHKGDKYEDRTMYYKTQPKETRKTGFGSSDAFKSDEFTQHFPTEQWRERIKSEMEHVNRTRLTLEKKALEMSDEEKAMELALLNSIYEGGKPWSHGPQFLFDIGKPNLGGETPYSIRDARDTWYSKSKQALLSMRPDETKRMGPYRTFNQVYGQGSENVTLSKPAFARTPYIKENFYRSSGIPFNTRPATF</sequence>
<comment type="caution">
    <text evidence="1">The sequence shown here is derived from an EMBL/GenBank/DDBJ whole genome shotgun (WGS) entry which is preliminary data.</text>
</comment>
<protein>
    <recommendedName>
        <fullName evidence="3">Flagellar associated protein</fullName>
    </recommendedName>
</protein>